<evidence type="ECO:0000313" key="3">
    <source>
        <dbReference type="EMBL" id="PMS32847.1"/>
    </source>
</evidence>
<reference evidence="3 4" key="1">
    <citation type="submission" date="2018-01" db="EMBL/GenBank/DDBJ databases">
        <title>Whole genome analyses suggest that Burkholderia sensu lato contains two further novel genera in the rhizoxinica-symbiotica group Mycetohabitans gen. nov., and Trinickia gen. nov.: implications for the evolution of diazotrophy and nodulation in the Burkholderiaceae.</title>
        <authorList>
            <person name="Estrada-de los Santos P."/>
            <person name="Palmer M."/>
            <person name="Chavez-Ramirez B."/>
            <person name="Beukes C."/>
            <person name="Steenkamp E.T."/>
            <person name="Hirsch A.M."/>
            <person name="Manyaka P."/>
            <person name="Maluk M."/>
            <person name="Lafos M."/>
            <person name="Crook M."/>
            <person name="Gross E."/>
            <person name="Simon M.F."/>
            <person name="Bueno dos Reis Junior F."/>
            <person name="Poole P.S."/>
            <person name="Venter S.N."/>
            <person name="James E.K."/>
        </authorList>
    </citation>
    <scope>NUCLEOTIDE SEQUENCE [LARGE SCALE GENOMIC DNA]</scope>
    <source>
        <strain evidence="3 4">WSM 3937</strain>
    </source>
</reference>
<name>A0A2N7WTX3_9BURK</name>
<evidence type="ECO:0000259" key="1">
    <source>
        <dbReference type="Pfam" id="PF14491"/>
    </source>
</evidence>
<proteinExistence type="predicted"/>
<feature type="domain" description="DUF4435" evidence="1">
    <location>
        <begin position="32"/>
        <end position="264"/>
    </location>
</feature>
<accession>A0A2N7WTX3</accession>
<evidence type="ECO:0000313" key="2">
    <source>
        <dbReference type="EMBL" id="CAB3645757.1"/>
    </source>
</evidence>
<reference evidence="2 5" key="2">
    <citation type="submission" date="2020-04" db="EMBL/GenBank/DDBJ databases">
        <authorList>
            <person name="De Canck E."/>
        </authorList>
    </citation>
    <scope>NUCLEOTIDE SEQUENCE [LARGE SCALE GENOMIC DNA]</scope>
    <source>
        <strain evidence="2 5">LMG 27174</strain>
    </source>
</reference>
<keyword evidence="4" id="KW-1185">Reference proteome</keyword>
<dbReference type="Pfam" id="PF14491">
    <property type="entry name" value="DUF4435"/>
    <property type="match status" value="1"/>
</dbReference>
<protein>
    <recommendedName>
        <fullName evidence="1">DUF4435 domain-containing protein</fullName>
    </recommendedName>
</protein>
<dbReference type="OrthoDB" id="2083140at2"/>
<evidence type="ECO:0000313" key="5">
    <source>
        <dbReference type="Proteomes" id="UP000494205"/>
    </source>
</evidence>
<dbReference type="AlphaFoldDB" id="A0A2N7WTX3"/>
<evidence type="ECO:0000313" key="4">
    <source>
        <dbReference type="Proteomes" id="UP000235659"/>
    </source>
</evidence>
<sequence>MTDRVAMLTAERDTAPVYFMTFMRLKARNPDALICLFEGEDRKYYGVRLDLLLTNVPWHGIDCGGKKNVIDLYNLIRRNESYSESLIAGFVDRDFDDPIDLALRNYIYETPGYSIENFYCSSNCVERILSIEFKLDSCEEKPDLLSSAMADFKRCQHEFHDAVRPFNLWIFAHRRRERQMGNRKLNLNNVGLSQFVRTPAEGARQEIDIRNFGELFPGSYNLTEADLQECAGLLPALDDGSNYRGKYEIEFVRKYLEKLRAQCANKDSELYAPGVSVKLSLSKGNFISEVSQYADTPEDLKNFVSGIAATLRQPDERRVA</sequence>
<gene>
    <name evidence="3" type="ORF">C0Z16_04680</name>
    <name evidence="2" type="ORF">LMG27174_00842</name>
</gene>
<dbReference type="InterPro" id="IPR029492">
    <property type="entry name" value="DUF4435"/>
</dbReference>
<dbReference type="RefSeq" id="WP_102631041.1">
    <property type="nucleotide sequence ID" value="NZ_CADIJZ010000002.1"/>
</dbReference>
<dbReference type="EMBL" id="PNXY01000003">
    <property type="protein sequence ID" value="PMS32847.1"/>
    <property type="molecule type" value="Genomic_DNA"/>
</dbReference>
<dbReference type="Proteomes" id="UP000494205">
    <property type="component" value="Unassembled WGS sequence"/>
</dbReference>
<dbReference type="EMBL" id="CADIJZ010000002">
    <property type="protein sequence ID" value="CAB3645757.1"/>
    <property type="molecule type" value="Genomic_DNA"/>
</dbReference>
<organism evidence="2 5">
    <name type="scientific">Paraburkholderia rhynchosiae</name>
    <dbReference type="NCBI Taxonomy" id="487049"/>
    <lineage>
        <taxon>Bacteria</taxon>
        <taxon>Pseudomonadati</taxon>
        <taxon>Pseudomonadota</taxon>
        <taxon>Betaproteobacteria</taxon>
        <taxon>Burkholderiales</taxon>
        <taxon>Burkholderiaceae</taxon>
        <taxon>Paraburkholderia</taxon>
    </lineage>
</organism>
<dbReference type="Proteomes" id="UP000235659">
    <property type="component" value="Unassembled WGS sequence"/>
</dbReference>